<gene>
    <name evidence="1" type="ORF">NDU88_005165</name>
</gene>
<organism evidence="1 2">
    <name type="scientific">Pleurodeles waltl</name>
    <name type="common">Iberian ribbed newt</name>
    <dbReference type="NCBI Taxonomy" id="8319"/>
    <lineage>
        <taxon>Eukaryota</taxon>
        <taxon>Metazoa</taxon>
        <taxon>Chordata</taxon>
        <taxon>Craniata</taxon>
        <taxon>Vertebrata</taxon>
        <taxon>Euteleostomi</taxon>
        <taxon>Amphibia</taxon>
        <taxon>Batrachia</taxon>
        <taxon>Caudata</taxon>
        <taxon>Salamandroidea</taxon>
        <taxon>Salamandridae</taxon>
        <taxon>Pleurodelinae</taxon>
        <taxon>Pleurodeles</taxon>
    </lineage>
</organism>
<evidence type="ECO:0000313" key="1">
    <source>
        <dbReference type="EMBL" id="KAJ1085029.1"/>
    </source>
</evidence>
<sequence length="163" mass="17207">MDGGSICGAVKPGIANGTRQLLTRKLRYDGRRGVNVAQKPAQCEGLRLCLRVWWIGDIGQKFLWARQEARVVDSLSAAALCALLGAARVLSIAHLTQAFLGGVSGRGPGSSSFPGMAASGQRGSKHSQTEALLYALMLRTDAMGQAIASLKSQTPVTDEVPEE</sequence>
<dbReference type="EMBL" id="JANPWB010000016">
    <property type="protein sequence ID" value="KAJ1085029.1"/>
    <property type="molecule type" value="Genomic_DNA"/>
</dbReference>
<dbReference type="Proteomes" id="UP001066276">
    <property type="component" value="Chromosome 12"/>
</dbReference>
<proteinExistence type="predicted"/>
<protein>
    <submittedName>
        <fullName evidence="1">Uncharacterized protein</fullName>
    </submittedName>
</protein>
<reference evidence="1" key="1">
    <citation type="journal article" date="2022" name="bioRxiv">
        <title>Sequencing and chromosome-scale assembly of the giantPleurodeles waltlgenome.</title>
        <authorList>
            <person name="Brown T."/>
            <person name="Elewa A."/>
            <person name="Iarovenko S."/>
            <person name="Subramanian E."/>
            <person name="Araus A.J."/>
            <person name="Petzold A."/>
            <person name="Susuki M."/>
            <person name="Suzuki K.-i.T."/>
            <person name="Hayashi T."/>
            <person name="Toyoda A."/>
            <person name="Oliveira C."/>
            <person name="Osipova E."/>
            <person name="Leigh N.D."/>
            <person name="Simon A."/>
            <person name="Yun M.H."/>
        </authorList>
    </citation>
    <scope>NUCLEOTIDE SEQUENCE</scope>
    <source>
        <strain evidence="1">20211129_DDA</strain>
        <tissue evidence="1">Liver</tissue>
    </source>
</reference>
<comment type="caution">
    <text evidence="1">The sequence shown here is derived from an EMBL/GenBank/DDBJ whole genome shotgun (WGS) entry which is preliminary data.</text>
</comment>
<evidence type="ECO:0000313" key="2">
    <source>
        <dbReference type="Proteomes" id="UP001066276"/>
    </source>
</evidence>
<accession>A0AAV7L2B9</accession>
<keyword evidence="2" id="KW-1185">Reference proteome</keyword>
<name>A0AAV7L2B9_PLEWA</name>
<dbReference type="AlphaFoldDB" id="A0AAV7L2B9"/>